<dbReference type="InterPro" id="IPR057736">
    <property type="entry name" value="SAF_PseI/NeuA/NeuB"/>
</dbReference>
<dbReference type="Gene3D" id="3.20.20.70">
    <property type="entry name" value="Aldolase class I"/>
    <property type="match status" value="1"/>
</dbReference>
<dbReference type="InterPro" id="IPR036732">
    <property type="entry name" value="AFP_Neu5c_C_sf"/>
</dbReference>
<reference evidence="2 3" key="2">
    <citation type="submission" date="2013-03" db="EMBL/GenBank/DDBJ databases">
        <title>Diversity in Clostridium botulinum.</title>
        <authorList>
            <person name="Timme R.E."/>
            <person name="Allard M."/>
            <person name="Luo Y."/>
            <person name="Strain E."/>
            <person name="Gonzalez-Escalona N."/>
            <person name="Brown E."/>
        </authorList>
    </citation>
    <scope>NUCLEOTIDE SEQUENCE [LARGE SCALE GENOMIC DNA]</scope>
    <source>
        <strain evidence="2 3">CFSAN001627</strain>
    </source>
</reference>
<dbReference type="AlphaFoldDB" id="M1ZQX4"/>
<evidence type="ECO:0000313" key="2">
    <source>
        <dbReference type="EMBL" id="EKN42107.1"/>
    </source>
</evidence>
<dbReference type="GO" id="GO:0047444">
    <property type="term" value="F:N-acylneuraminate-9-phosphate synthase activity"/>
    <property type="evidence" value="ECO:0007669"/>
    <property type="project" value="TreeGrafter"/>
</dbReference>
<dbReference type="Gene3D" id="3.90.1210.10">
    <property type="entry name" value="Antifreeze-like/N-acetylneuraminic acid synthase C-terminal domain"/>
    <property type="match status" value="1"/>
</dbReference>
<dbReference type="PATRIC" id="fig|1232189.3.peg.1442"/>
<reference evidence="2 3" key="1">
    <citation type="submission" date="2012-10" db="EMBL/GenBank/DDBJ databases">
        <authorList>
            <person name="Strain E.A."/>
            <person name="Brown E."/>
            <person name="Allard M.W."/>
            <person name="Gonzalez-Escalona N."/>
            <person name="Timme R."/>
        </authorList>
    </citation>
    <scope>NUCLEOTIDE SEQUENCE [LARGE SCALE GENOMIC DNA]</scope>
    <source>
        <strain evidence="2 3">CFSAN001627</strain>
    </source>
</reference>
<dbReference type="Pfam" id="PF03102">
    <property type="entry name" value="NeuB"/>
    <property type="match status" value="1"/>
</dbReference>
<feature type="domain" description="AFP-like" evidence="1">
    <location>
        <begin position="282"/>
        <end position="340"/>
    </location>
</feature>
<evidence type="ECO:0000259" key="1">
    <source>
        <dbReference type="PROSITE" id="PS50844"/>
    </source>
</evidence>
<dbReference type="InterPro" id="IPR013132">
    <property type="entry name" value="PseI/NeuA/B-like_N"/>
</dbReference>
<dbReference type="Proteomes" id="UP000011944">
    <property type="component" value="Unassembled WGS sequence"/>
</dbReference>
<dbReference type="CDD" id="cd11615">
    <property type="entry name" value="SAF_NeuB_like"/>
    <property type="match status" value="1"/>
</dbReference>
<evidence type="ECO:0000313" key="3">
    <source>
        <dbReference type="Proteomes" id="UP000011944"/>
    </source>
</evidence>
<gene>
    <name evidence="2" type="ORF">CFSAN001627_08987</name>
</gene>
<dbReference type="Pfam" id="PF08666">
    <property type="entry name" value="SAF"/>
    <property type="match status" value="1"/>
</dbReference>
<dbReference type="InterPro" id="IPR006190">
    <property type="entry name" value="SAF_AFP_Neu5Ac"/>
</dbReference>
<dbReference type="SUPFAM" id="SSF51569">
    <property type="entry name" value="Aldolase"/>
    <property type="match status" value="1"/>
</dbReference>
<sequence length="347" mass="38944">MEGTYERFLYWGKKVGEKSSIFIIAEIGVNHNGNIDLAYKLIDLASKAGADAVKFQMFYPEKLCSEIYRKDEIEMLKKYVLSFENMKKLRDYTYSLGLEFIVTPFDFKSLDDIINLDCSAIKVASGELTHIPFIKKAASYNKPLIISTGASNLSDVERAVIAIKSVTDEKISILHCVSTYPSPDECLNLRALKTLEVAFNDCIIGFSDHSLGYTASNLAVALGASIIEKHITLDKNLKGPDHKASASQGEFVNMVYDIRKAEKMLGDGYKKPQACEEIIGRSIVAARDLEAGEVLRKEDIDYKRPGWGIRPYDENKIIGAHLQKSIKKDDILQLDYFMRKIGDQNGR</sequence>
<proteinExistence type="predicted"/>
<dbReference type="InterPro" id="IPR013974">
    <property type="entry name" value="SAF"/>
</dbReference>
<dbReference type="EMBL" id="AMXI01000503">
    <property type="protein sequence ID" value="EKN42107.1"/>
    <property type="molecule type" value="Genomic_DNA"/>
</dbReference>
<dbReference type="SMART" id="SM00858">
    <property type="entry name" value="SAF"/>
    <property type="match status" value="1"/>
</dbReference>
<dbReference type="SUPFAM" id="SSF51269">
    <property type="entry name" value="AFP III-like domain"/>
    <property type="match status" value="1"/>
</dbReference>
<dbReference type="PANTHER" id="PTHR42966">
    <property type="entry name" value="N-ACETYLNEURAMINATE SYNTHASE"/>
    <property type="match status" value="1"/>
</dbReference>
<dbReference type="PANTHER" id="PTHR42966:SF1">
    <property type="entry name" value="SIALIC ACID SYNTHASE"/>
    <property type="match status" value="1"/>
</dbReference>
<accession>M1ZQX4</accession>
<protein>
    <submittedName>
        <fullName evidence="2">NeuB family protein</fullName>
    </submittedName>
</protein>
<dbReference type="InterPro" id="IPR013785">
    <property type="entry name" value="Aldolase_TIM"/>
</dbReference>
<dbReference type="InterPro" id="IPR051690">
    <property type="entry name" value="PseI-like"/>
</dbReference>
<comment type="caution">
    <text evidence="2">The sequence shown here is derived from an EMBL/GenBank/DDBJ whole genome shotgun (WGS) entry which is preliminary data.</text>
</comment>
<name>M1ZQX4_CLOBO</name>
<dbReference type="PROSITE" id="PS50844">
    <property type="entry name" value="AFP_LIKE"/>
    <property type="match status" value="1"/>
</dbReference>
<organism evidence="2 3">
    <name type="scientific">Clostridium botulinum CFSAN001627</name>
    <dbReference type="NCBI Taxonomy" id="1232189"/>
    <lineage>
        <taxon>Bacteria</taxon>
        <taxon>Bacillati</taxon>
        <taxon>Bacillota</taxon>
        <taxon>Clostridia</taxon>
        <taxon>Eubacteriales</taxon>
        <taxon>Clostridiaceae</taxon>
        <taxon>Clostridium</taxon>
    </lineage>
</organism>
<dbReference type="GO" id="GO:0016051">
    <property type="term" value="P:carbohydrate biosynthetic process"/>
    <property type="evidence" value="ECO:0007669"/>
    <property type="project" value="InterPro"/>
</dbReference>